<feature type="compositionally biased region" description="Basic and acidic residues" evidence="1">
    <location>
        <begin position="157"/>
        <end position="171"/>
    </location>
</feature>
<feature type="compositionally biased region" description="Basic and acidic residues" evidence="1">
    <location>
        <begin position="187"/>
        <end position="212"/>
    </location>
</feature>
<evidence type="ECO:0000256" key="1">
    <source>
        <dbReference type="SAM" id="MobiDB-lite"/>
    </source>
</evidence>
<evidence type="ECO:0000313" key="3">
    <source>
        <dbReference type="Proteomes" id="UP001286313"/>
    </source>
</evidence>
<protein>
    <submittedName>
        <fullName evidence="2">Uncharacterized protein</fullName>
    </submittedName>
</protein>
<feature type="compositionally biased region" description="Polar residues" evidence="1">
    <location>
        <begin position="21"/>
        <end position="41"/>
    </location>
</feature>
<gene>
    <name evidence="2" type="ORF">Pcinc_031439</name>
</gene>
<reference evidence="2" key="1">
    <citation type="submission" date="2023-10" db="EMBL/GenBank/DDBJ databases">
        <title>Genome assemblies of two species of porcelain crab, Petrolisthes cinctipes and Petrolisthes manimaculis (Anomura: Porcellanidae).</title>
        <authorList>
            <person name="Angst P."/>
        </authorList>
    </citation>
    <scope>NUCLEOTIDE SEQUENCE</scope>
    <source>
        <strain evidence="2">PB745_01</strain>
        <tissue evidence="2">Gill</tissue>
    </source>
</reference>
<proteinExistence type="predicted"/>
<feature type="compositionally biased region" description="Basic and acidic residues" evidence="1">
    <location>
        <begin position="50"/>
        <end position="59"/>
    </location>
</feature>
<feature type="region of interest" description="Disordered" evidence="1">
    <location>
        <begin position="237"/>
        <end position="359"/>
    </location>
</feature>
<keyword evidence="3" id="KW-1185">Reference proteome</keyword>
<accession>A0AAE1EW53</accession>
<dbReference type="EMBL" id="JAWQEG010004173">
    <property type="protein sequence ID" value="KAK3862724.1"/>
    <property type="molecule type" value="Genomic_DNA"/>
</dbReference>
<feature type="compositionally biased region" description="Polar residues" evidence="1">
    <location>
        <begin position="127"/>
        <end position="140"/>
    </location>
</feature>
<dbReference type="Proteomes" id="UP001286313">
    <property type="component" value="Unassembled WGS sequence"/>
</dbReference>
<comment type="caution">
    <text evidence="2">The sequence shown here is derived from an EMBL/GenBank/DDBJ whole genome shotgun (WGS) entry which is preliminary data.</text>
</comment>
<name>A0AAE1EW53_PETCI</name>
<feature type="compositionally biased region" description="Polar residues" evidence="1">
    <location>
        <begin position="243"/>
        <end position="259"/>
    </location>
</feature>
<feature type="compositionally biased region" description="Polar residues" evidence="1">
    <location>
        <begin position="289"/>
        <end position="307"/>
    </location>
</feature>
<sequence>MGCTGSVSSNSDFDTDGGEAMTTSNQASLNSPLVTVSSPTACLNDMEEEKLEKELEKDTLGLPTANTGGMDGGGTDENQPYTPQEEKQEDGPLINNAIQDQTNSQHSSSSSMSSAPSTKSLVKDSSSKASMDNKQCSPESCSIKMDDSQQQTPSAEHQNDVDTQANKERESAPPADQNNENISAGTEEEKISENVPKAEDVVTDSVENKKDGNIVLPTDQDDIRTTITTKTSVDTLGTEGTVMDNTGTSTEDTIGTSIEETGMDKPGTNTEDTHGTSTEDTVKDKNDTNTENTLVTVNSGVQNPTSCSRKKQQTATKGKEIPAYTFPTSNERKPVPHLARQQNPLGLTNSLAEKGQVVQ</sequence>
<evidence type="ECO:0000313" key="2">
    <source>
        <dbReference type="EMBL" id="KAK3862724.1"/>
    </source>
</evidence>
<dbReference type="AlphaFoldDB" id="A0AAE1EW53"/>
<feature type="compositionally biased region" description="Polar residues" evidence="1">
    <location>
        <begin position="340"/>
        <end position="351"/>
    </location>
</feature>
<feature type="compositionally biased region" description="Polar residues" evidence="1">
    <location>
        <begin position="267"/>
        <end position="279"/>
    </location>
</feature>
<organism evidence="2 3">
    <name type="scientific">Petrolisthes cinctipes</name>
    <name type="common">Flat porcelain crab</name>
    <dbReference type="NCBI Taxonomy" id="88211"/>
    <lineage>
        <taxon>Eukaryota</taxon>
        <taxon>Metazoa</taxon>
        <taxon>Ecdysozoa</taxon>
        <taxon>Arthropoda</taxon>
        <taxon>Crustacea</taxon>
        <taxon>Multicrustacea</taxon>
        <taxon>Malacostraca</taxon>
        <taxon>Eumalacostraca</taxon>
        <taxon>Eucarida</taxon>
        <taxon>Decapoda</taxon>
        <taxon>Pleocyemata</taxon>
        <taxon>Anomura</taxon>
        <taxon>Galatheoidea</taxon>
        <taxon>Porcellanidae</taxon>
        <taxon>Petrolisthes</taxon>
    </lineage>
</organism>
<feature type="compositionally biased region" description="Polar residues" evidence="1">
    <location>
        <begin position="1"/>
        <end position="12"/>
    </location>
</feature>
<feature type="compositionally biased region" description="Low complexity" evidence="1">
    <location>
        <begin position="104"/>
        <end position="120"/>
    </location>
</feature>
<feature type="region of interest" description="Disordered" evidence="1">
    <location>
        <begin position="1"/>
        <end position="217"/>
    </location>
</feature>